<dbReference type="Pfam" id="PF13181">
    <property type="entry name" value="TPR_8"/>
    <property type="match status" value="2"/>
</dbReference>
<dbReference type="SMART" id="SM00028">
    <property type="entry name" value="TPR"/>
    <property type="match status" value="5"/>
</dbReference>
<feature type="repeat" description="TPR" evidence="1">
    <location>
        <begin position="159"/>
        <end position="192"/>
    </location>
</feature>
<dbReference type="OrthoDB" id="9771112at2"/>
<dbReference type="Proteomes" id="UP000292262">
    <property type="component" value="Unassembled WGS sequence"/>
</dbReference>
<dbReference type="SUPFAM" id="SSF48452">
    <property type="entry name" value="TPR-like"/>
    <property type="match status" value="1"/>
</dbReference>
<dbReference type="Gene3D" id="1.25.40.10">
    <property type="entry name" value="Tetratricopeptide repeat domain"/>
    <property type="match status" value="2"/>
</dbReference>
<dbReference type="PANTHER" id="PTHR10098">
    <property type="entry name" value="RAPSYN-RELATED"/>
    <property type="match status" value="1"/>
</dbReference>
<name>A0A4Q7PGC8_9FLAO</name>
<dbReference type="Pfam" id="PF12770">
    <property type="entry name" value="CHAT"/>
    <property type="match status" value="1"/>
</dbReference>
<gene>
    <name evidence="4" type="ORF">EV197_0140</name>
</gene>
<evidence type="ECO:0000313" key="5">
    <source>
        <dbReference type="Proteomes" id="UP000292262"/>
    </source>
</evidence>
<proteinExistence type="predicted"/>
<comment type="caution">
    <text evidence="4">The sequence shown here is derived from an EMBL/GenBank/DDBJ whole genome shotgun (WGS) entry which is preliminary data.</text>
</comment>
<keyword evidence="2" id="KW-0812">Transmembrane</keyword>
<feature type="domain" description="CHAT" evidence="3">
    <location>
        <begin position="573"/>
        <end position="835"/>
    </location>
</feature>
<organism evidence="4 5">
    <name type="scientific">Aquimarina brevivitae</name>
    <dbReference type="NCBI Taxonomy" id="323412"/>
    <lineage>
        <taxon>Bacteria</taxon>
        <taxon>Pseudomonadati</taxon>
        <taxon>Bacteroidota</taxon>
        <taxon>Flavobacteriia</taxon>
        <taxon>Flavobacteriales</taxon>
        <taxon>Flavobacteriaceae</taxon>
        <taxon>Aquimarina</taxon>
    </lineage>
</organism>
<dbReference type="EMBL" id="SGXE01000001">
    <property type="protein sequence ID" value="RZS98938.1"/>
    <property type="molecule type" value="Genomic_DNA"/>
</dbReference>
<dbReference type="InterPro" id="IPR011990">
    <property type="entry name" value="TPR-like_helical_dom_sf"/>
</dbReference>
<dbReference type="AlphaFoldDB" id="A0A4Q7PGC8"/>
<accession>A0A4Q7PGC8</accession>
<feature type="transmembrane region" description="Helical" evidence="2">
    <location>
        <begin position="846"/>
        <end position="863"/>
    </location>
</feature>
<dbReference type="InterPro" id="IPR024983">
    <property type="entry name" value="CHAT_dom"/>
</dbReference>
<keyword evidence="2" id="KW-0472">Membrane</keyword>
<evidence type="ECO:0000259" key="3">
    <source>
        <dbReference type="Pfam" id="PF12770"/>
    </source>
</evidence>
<evidence type="ECO:0000313" key="4">
    <source>
        <dbReference type="EMBL" id="RZS98938.1"/>
    </source>
</evidence>
<sequence length="868" mass="98949">MGFGNFKVSLWALLIMICVHYGSSKAAQIEKKSATLLYQSLDKFLANPNPDALSNLTSFTYDLQKQLNTKDDHLAWVITLCNLAYYHNQYQHKNTAISLYETAWAAFNSHQLTNYDLIANCLQPLGNLYIQTGDLPKAETTILSYLHSAQEKQNNSAIIAGITNLSIVYHQKKQYEKAIRIIQEGLKIAPNNTSLLINLASNELSLKNYSNAKNIAEKVIELDASKVKAYTIMAAVYLSQDVHDKAIEYLKKAKAKMLNTTFLPRELAMIELEFVDILLQKNDYALANSRLKEVYSILLGTYDYNQNLPDDDVLLADRVLLNALDAQGAIYTALRQNNAALLAYEKAFKVHDLINQHYLLQDSQLLSHGQNRIRTENYIAIAYELYQSTSDKKYIDKAFWAVERTKSPIVTKSLYDKKRLLQIENDSLVIRYKTLQNSLAVLSVKLFKEKSKGNAARVAIIQNLLDERQKTSIALKKTYALLEQKYPELNAKQPIATVEEIQQEVQKLQTTLLEYFYGTSHIYLFTISSNNIIFEKVAEVTAAELIIKSYISFFNTTDRINNDISAFTKAAYELYTVLNLPKQTEKLLIIPDDILYFVPFEALLTQKTNTLQYSKMPFLLRSTMLSYEISASKYVDQRKGVLQKPSVLGVFPVFKGSSNELSYSELEQKAIQQQLDGMFLNQKEATFSTFKEHANTYTILHLSTHATAGSYQEPANISFFDQDIPIDRLYGMNLRANLVVLSACETGIGKRVKGEGPLSVGRAFQYAGIENVLFSLWKVNDESTYTLMDYFYEHFTDHGKPDLALHQAKLDYINDSTILNQKKSPYHWASFVYYGKQQKIIETTNFLHYIFITLLLLIILGIISKLRT</sequence>
<evidence type="ECO:0000256" key="2">
    <source>
        <dbReference type="SAM" id="Phobius"/>
    </source>
</evidence>
<dbReference type="InterPro" id="IPR019734">
    <property type="entry name" value="TPR_rpt"/>
</dbReference>
<protein>
    <submittedName>
        <fullName evidence="4">CHAT domain-containing protein</fullName>
    </submittedName>
</protein>
<dbReference type="RefSeq" id="WP_130284807.1">
    <property type="nucleotide sequence ID" value="NZ_SGXE01000001.1"/>
</dbReference>
<reference evidence="4 5" key="1">
    <citation type="submission" date="2019-02" db="EMBL/GenBank/DDBJ databases">
        <title>Genomic Encyclopedia of Type Strains, Phase IV (KMG-IV): sequencing the most valuable type-strain genomes for metagenomic binning, comparative biology and taxonomic classification.</title>
        <authorList>
            <person name="Goeker M."/>
        </authorList>
    </citation>
    <scope>NUCLEOTIDE SEQUENCE [LARGE SCALE GENOMIC DNA]</scope>
    <source>
        <strain evidence="4 5">DSM 17196</strain>
    </source>
</reference>
<keyword evidence="2" id="KW-1133">Transmembrane helix</keyword>
<keyword evidence="1" id="KW-0802">TPR repeat</keyword>
<dbReference type="PROSITE" id="PS50005">
    <property type="entry name" value="TPR"/>
    <property type="match status" value="1"/>
</dbReference>
<evidence type="ECO:0000256" key="1">
    <source>
        <dbReference type="PROSITE-ProRule" id="PRU00339"/>
    </source>
</evidence>
<keyword evidence="5" id="KW-1185">Reference proteome</keyword>